<feature type="signal peptide" evidence="1">
    <location>
        <begin position="1"/>
        <end position="21"/>
    </location>
</feature>
<keyword evidence="1" id="KW-0732">Signal</keyword>
<gene>
    <name evidence="2" type="ORF">EX242_00615</name>
</gene>
<dbReference type="OrthoDB" id="6463888at2"/>
<dbReference type="AlphaFoldDB" id="A0A1J0E9E4"/>
<comment type="caution">
    <text evidence="2">The sequence shown here is derived from an EMBL/GenBank/DDBJ whole genome shotgun (WGS) entry which is preliminary data.</text>
</comment>
<name>A0A1J0E9E4_PRORE</name>
<evidence type="ECO:0000256" key="1">
    <source>
        <dbReference type="SAM" id="SignalP"/>
    </source>
</evidence>
<dbReference type="RefSeq" id="WP_042844707.1">
    <property type="nucleotide sequence ID" value="NZ_ABEXNG020000004.1"/>
</dbReference>
<dbReference type="Proteomes" id="UP000824410">
    <property type="component" value="Unassembled WGS sequence"/>
</dbReference>
<accession>A0A1J0E9E4</accession>
<dbReference type="KEGG" id="prg:RB151_028450"/>
<reference evidence="2" key="1">
    <citation type="submission" date="2019-02" db="EMBL/GenBank/DDBJ databases">
        <title>Genomic characterization of isolates from hospital effluents in KZN, South Africa.</title>
        <authorList>
            <person name="Ntshobeni N."/>
            <person name="Allam M."/>
            <person name="Ismail A."/>
            <person name="Amoako D."/>
            <person name="Essack S."/>
            <person name="Chenia H."/>
        </authorList>
    </citation>
    <scope>NUCLEOTIDE SEQUENCE</scope>
    <source>
        <strain evidence="2">AFE97_S1</strain>
    </source>
</reference>
<feature type="chain" id="PRO_5009610604" evidence="1">
    <location>
        <begin position="22"/>
        <end position="92"/>
    </location>
</feature>
<sequence>MRKYIAPLAVISVTLSTFAMANSIQTSSESVEVKEGVINAPEITIKLNGKQSSNEPQEKIIVEADSIEIVDGELRAKGAKLYEQDKKIESNK</sequence>
<organism evidence="2 3">
    <name type="scientific">Providencia rettgeri</name>
    <dbReference type="NCBI Taxonomy" id="587"/>
    <lineage>
        <taxon>Bacteria</taxon>
        <taxon>Pseudomonadati</taxon>
        <taxon>Pseudomonadota</taxon>
        <taxon>Gammaproteobacteria</taxon>
        <taxon>Enterobacterales</taxon>
        <taxon>Morganellaceae</taxon>
        <taxon>Providencia</taxon>
    </lineage>
</organism>
<evidence type="ECO:0000313" key="2">
    <source>
        <dbReference type="EMBL" id="MBX6978784.1"/>
    </source>
</evidence>
<protein>
    <submittedName>
        <fullName evidence="2">Uncharacterized protein</fullName>
    </submittedName>
</protein>
<dbReference type="EMBL" id="SHDO01000001">
    <property type="protein sequence ID" value="MBX6978784.1"/>
    <property type="molecule type" value="Genomic_DNA"/>
</dbReference>
<proteinExistence type="predicted"/>
<evidence type="ECO:0000313" key="3">
    <source>
        <dbReference type="Proteomes" id="UP000824410"/>
    </source>
</evidence>